<feature type="compositionally biased region" description="Basic and acidic residues" evidence="3">
    <location>
        <begin position="1"/>
        <end position="10"/>
    </location>
</feature>
<feature type="compositionally biased region" description="Polar residues" evidence="3">
    <location>
        <begin position="351"/>
        <end position="373"/>
    </location>
</feature>
<dbReference type="InterPro" id="IPR001452">
    <property type="entry name" value="SH3_domain"/>
</dbReference>
<dbReference type="Pfam" id="PF00018">
    <property type="entry name" value="SH3_1"/>
    <property type="match status" value="1"/>
</dbReference>
<organism evidence="5 6">
    <name type="scientific">Paramormyrops kingsleyae</name>
    <dbReference type="NCBI Taxonomy" id="1676925"/>
    <lineage>
        <taxon>Eukaryota</taxon>
        <taxon>Metazoa</taxon>
        <taxon>Chordata</taxon>
        <taxon>Craniata</taxon>
        <taxon>Vertebrata</taxon>
        <taxon>Euteleostomi</taxon>
        <taxon>Actinopterygii</taxon>
        <taxon>Neopterygii</taxon>
        <taxon>Teleostei</taxon>
        <taxon>Osteoglossocephala</taxon>
        <taxon>Osteoglossomorpha</taxon>
        <taxon>Osteoglossiformes</taxon>
        <taxon>Mormyridae</taxon>
        <taxon>Paramormyrops</taxon>
    </lineage>
</organism>
<name>A0A3B3QAB3_9TELE</name>
<dbReference type="PANTHER" id="PTHR12287">
    <property type="entry name" value="EPIDERMAL GROWTH FACTOR RECEPTOR KINASE SUBSTRATE EPS8-RELATED PROTEIN"/>
    <property type="match status" value="1"/>
</dbReference>
<dbReference type="GO" id="GO:0032587">
    <property type="term" value="C:ruffle membrane"/>
    <property type="evidence" value="ECO:0007669"/>
    <property type="project" value="TreeGrafter"/>
</dbReference>
<dbReference type="KEGG" id="pki:111836903"/>
<evidence type="ECO:0000313" key="6">
    <source>
        <dbReference type="Proteomes" id="UP000261540"/>
    </source>
</evidence>
<reference evidence="5" key="1">
    <citation type="submission" date="2025-08" db="UniProtKB">
        <authorList>
            <consortium name="Ensembl"/>
        </authorList>
    </citation>
    <scope>IDENTIFICATION</scope>
</reference>
<dbReference type="InterPro" id="IPR055093">
    <property type="entry name" value="EPS8_2nd"/>
</dbReference>
<dbReference type="GO" id="GO:0007266">
    <property type="term" value="P:Rho protein signal transduction"/>
    <property type="evidence" value="ECO:0007669"/>
    <property type="project" value="TreeGrafter"/>
</dbReference>
<dbReference type="AlphaFoldDB" id="A0A3B3QAB3"/>
<evidence type="ECO:0000256" key="2">
    <source>
        <dbReference type="PROSITE-ProRule" id="PRU00192"/>
    </source>
</evidence>
<feature type="region of interest" description="Disordered" evidence="3">
    <location>
        <begin position="257"/>
        <end position="276"/>
    </location>
</feature>
<dbReference type="STRING" id="1676925.ENSPKIP00000002341"/>
<dbReference type="GO" id="GO:0031982">
    <property type="term" value="C:vesicle"/>
    <property type="evidence" value="ECO:0007669"/>
    <property type="project" value="TreeGrafter"/>
</dbReference>
<keyword evidence="6" id="KW-1185">Reference proteome</keyword>
<feature type="compositionally biased region" description="Polar residues" evidence="3">
    <location>
        <begin position="414"/>
        <end position="424"/>
    </location>
</feature>
<dbReference type="GeneTree" id="ENSGT00940000158125"/>
<dbReference type="OrthoDB" id="4680325at2759"/>
<dbReference type="InterPro" id="IPR036028">
    <property type="entry name" value="SH3-like_dom_sf"/>
</dbReference>
<dbReference type="RefSeq" id="XP_023654350.1">
    <property type="nucleotide sequence ID" value="XM_023798582.2"/>
</dbReference>
<evidence type="ECO:0000256" key="3">
    <source>
        <dbReference type="SAM" id="MobiDB-lite"/>
    </source>
</evidence>
<dbReference type="GO" id="GO:0003779">
    <property type="term" value="F:actin binding"/>
    <property type="evidence" value="ECO:0007669"/>
    <property type="project" value="TreeGrafter"/>
</dbReference>
<dbReference type="GO" id="GO:0035023">
    <property type="term" value="P:regulation of Rho protein signal transduction"/>
    <property type="evidence" value="ECO:0007669"/>
    <property type="project" value="TreeGrafter"/>
</dbReference>
<dbReference type="SMART" id="SM00326">
    <property type="entry name" value="SH3"/>
    <property type="match status" value="1"/>
</dbReference>
<dbReference type="InterPro" id="IPR039801">
    <property type="entry name" value="EPS8-like"/>
</dbReference>
<dbReference type="InterPro" id="IPR035462">
    <property type="entry name" value="Eps8_SH3"/>
</dbReference>
<keyword evidence="1 2" id="KW-0728">SH3 domain</keyword>
<dbReference type="PANTHER" id="PTHR12287:SF19">
    <property type="entry name" value="EPIDERMAL GROWTH FACTOR RECEPTOR KINASE SUBSTRATE 8-LIKE PROTEIN 1"/>
    <property type="match status" value="1"/>
</dbReference>
<feature type="domain" description="SH3" evidence="4">
    <location>
        <begin position="278"/>
        <end position="337"/>
    </location>
</feature>
<dbReference type="GeneID" id="111836903"/>
<sequence length="446" mass="49752">MHAGQSDEKQPMSPPPVAPRNPAAFRMFRLGSSGPPPSPGYRVNGFGRETSFMSTTQAEREVKILNHCIDDIERFMGKLQQVAEASSVQRRRKSKKKGQADDLISRKAIPPKEEEFIDIFQKIKYSFCLLARLKSSISNPSAEELLHHVFVPLDLMVNTTQGPALGAGVASPALTGGAIALLEKHLTDRERQLWVALGPKWTLPRSQLGEAVSSYTPLFLDGWTPEPFDPEGQPWDDPIELQHKQENLKDRIKHSSSVLMGLPPSPGKVNRDTETPIPEGETYICSYDFVARNSNELSVLHGEKLEVIESSKRWWKCRNGYGQIGFVPFNILEPASALEDTHKEEPAVSPKSKNAPHSQASNRRLSYIPSSHSESPDVQPRSPGPYSQPLETDKVLVMNAELLEKLARRRTLQALATPNTQDTRQAPGLEEMKEKQKVKEITAETF</sequence>
<evidence type="ECO:0000256" key="1">
    <source>
        <dbReference type="ARBA" id="ARBA00022443"/>
    </source>
</evidence>
<dbReference type="Pfam" id="PF22975">
    <property type="entry name" value="EPS8_2nd"/>
    <property type="match status" value="1"/>
</dbReference>
<dbReference type="Proteomes" id="UP000261540">
    <property type="component" value="Unplaced"/>
</dbReference>
<accession>A0A3B3QAB3</accession>
<dbReference type="CDD" id="cd11764">
    <property type="entry name" value="SH3_Eps8"/>
    <property type="match status" value="1"/>
</dbReference>
<dbReference type="GO" id="GO:1900029">
    <property type="term" value="P:positive regulation of ruffle assembly"/>
    <property type="evidence" value="ECO:0007669"/>
    <property type="project" value="TreeGrafter"/>
</dbReference>
<proteinExistence type="predicted"/>
<feature type="region of interest" description="Disordered" evidence="3">
    <location>
        <begin position="340"/>
        <end position="390"/>
    </location>
</feature>
<protein>
    <submittedName>
        <fullName evidence="5">EPS8 signaling adaptor L1a</fullName>
    </submittedName>
</protein>
<evidence type="ECO:0000313" key="5">
    <source>
        <dbReference type="Ensembl" id="ENSPKIP00000002341.1"/>
    </source>
</evidence>
<dbReference type="PROSITE" id="PS50002">
    <property type="entry name" value="SH3"/>
    <property type="match status" value="1"/>
</dbReference>
<dbReference type="SUPFAM" id="SSF50044">
    <property type="entry name" value="SH3-domain"/>
    <property type="match status" value="1"/>
</dbReference>
<dbReference type="Ensembl" id="ENSPKIT00000026285.1">
    <property type="protein sequence ID" value="ENSPKIP00000002341.1"/>
    <property type="gene ID" value="ENSPKIG00000020265.1"/>
</dbReference>
<reference evidence="5" key="2">
    <citation type="submission" date="2025-09" db="UniProtKB">
        <authorList>
            <consortium name="Ensembl"/>
        </authorList>
    </citation>
    <scope>IDENTIFICATION</scope>
</reference>
<feature type="region of interest" description="Disordered" evidence="3">
    <location>
        <begin position="1"/>
        <end position="38"/>
    </location>
</feature>
<evidence type="ECO:0000259" key="4">
    <source>
        <dbReference type="PROSITE" id="PS50002"/>
    </source>
</evidence>
<dbReference type="CTD" id="503735"/>
<feature type="compositionally biased region" description="Basic and acidic residues" evidence="3">
    <location>
        <begin position="430"/>
        <end position="446"/>
    </location>
</feature>
<feature type="region of interest" description="Disordered" evidence="3">
    <location>
        <begin position="413"/>
        <end position="446"/>
    </location>
</feature>
<dbReference type="Gene3D" id="2.30.30.40">
    <property type="entry name" value="SH3 Domains"/>
    <property type="match status" value="1"/>
</dbReference>